<name>A0AAV4GJ12_9GAST</name>
<keyword evidence="2" id="KW-1185">Reference proteome</keyword>
<proteinExistence type="predicted"/>
<dbReference type="AlphaFoldDB" id="A0AAV4GJ12"/>
<evidence type="ECO:0000313" key="1">
    <source>
        <dbReference type="EMBL" id="GFR85718.1"/>
    </source>
</evidence>
<evidence type="ECO:0000313" key="2">
    <source>
        <dbReference type="Proteomes" id="UP000762676"/>
    </source>
</evidence>
<organism evidence="1 2">
    <name type="scientific">Elysia marginata</name>
    <dbReference type="NCBI Taxonomy" id="1093978"/>
    <lineage>
        <taxon>Eukaryota</taxon>
        <taxon>Metazoa</taxon>
        <taxon>Spiralia</taxon>
        <taxon>Lophotrochozoa</taxon>
        <taxon>Mollusca</taxon>
        <taxon>Gastropoda</taxon>
        <taxon>Heterobranchia</taxon>
        <taxon>Euthyneura</taxon>
        <taxon>Panpulmonata</taxon>
        <taxon>Sacoglossa</taxon>
        <taxon>Placobranchoidea</taxon>
        <taxon>Plakobranchidae</taxon>
        <taxon>Elysia</taxon>
    </lineage>
</organism>
<sequence length="84" mass="9916">MSEHRYYKNKSSAIFPYRTAQLTRDSPLGLVMVRVNLAVFSSHTKPKIFFREMNRRVISTIVDLIKNLSEQYSPNSGLRRIRRQ</sequence>
<gene>
    <name evidence="1" type="ORF">ElyMa_000703700</name>
</gene>
<dbReference type="EMBL" id="BMAT01001445">
    <property type="protein sequence ID" value="GFR85718.1"/>
    <property type="molecule type" value="Genomic_DNA"/>
</dbReference>
<comment type="caution">
    <text evidence="1">The sequence shown here is derived from an EMBL/GenBank/DDBJ whole genome shotgun (WGS) entry which is preliminary data.</text>
</comment>
<accession>A0AAV4GJ12</accession>
<dbReference type="Proteomes" id="UP000762676">
    <property type="component" value="Unassembled WGS sequence"/>
</dbReference>
<reference evidence="1 2" key="1">
    <citation type="journal article" date="2021" name="Elife">
        <title>Chloroplast acquisition without the gene transfer in kleptoplastic sea slugs, Plakobranchus ocellatus.</title>
        <authorList>
            <person name="Maeda T."/>
            <person name="Takahashi S."/>
            <person name="Yoshida T."/>
            <person name="Shimamura S."/>
            <person name="Takaki Y."/>
            <person name="Nagai Y."/>
            <person name="Toyoda A."/>
            <person name="Suzuki Y."/>
            <person name="Arimoto A."/>
            <person name="Ishii H."/>
            <person name="Satoh N."/>
            <person name="Nishiyama T."/>
            <person name="Hasebe M."/>
            <person name="Maruyama T."/>
            <person name="Minagawa J."/>
            <person name="Obokata J."/>
            <person name="Shigenobu S."/>
        </authorList>
    </citation>
    <scope>NUCLEOTIDE SEQUENCE [LARGE SCALE GENOMIC DNA]</scope>
</reference>
<protein>
    <submittedName>
        <fullName evidence="1">Uncharacterized protein</fullName>
    </submittedName>
</protein>